<evidence type="ECO:0000313" key="2">
    <source>
        <dbReference type="EMBL" id="EFN73995.1"/>
    </source>
</evidence>
<organism evidence="3">
    <name type="scientific">Camponotus floridanus</name>
    <name type="common">Florida carpenter ant</name>
    <dbReference type="NCBI Taxonomy" id="104421"/>
    <lineage>
        <taxon>Eukaryota</taxon>
        <taxon>Metazoa</taxon>
        <taxon>Ecdysozoa</taxon>
        <taxon>Arthropoda</taxon>
        <taxon>Hexapoda</taxon>
        <taxon>Insecta</taxon>
        <taxon>Pterygota</taxon>
        <taxon>Neoptera</taxon>
        <taxon>Endopterygota</taxon>
        <taxon>Hymenoptera</taxon>
        <taxon>Apocrita</taxon>
        <taxon>Aculeata</taxon>
        <taxon>Formicoidea</taxon>
        <taxon>Formicidae</taxon>
        <taxon>Formicinae</taxon>
        <taxon>Camponotus</taxon>
    </lineage>
</organism>
<keyword evidence="3" id="KW-1185">Reference proteome</keyword>
<sequence length="160" mass="17893">MREKVVGRGREKRRKGCDEEGGESSGKEEESWSVVEEDKKEPRKRGRRRRRRSRKAYRGRTQEKVPVTNCGLIVREIAPAACCALLLLPSVLHVVSSTLRQPPGVFKILIPLKIDRVSGYSAPWIGLLFCRDGFTSAISDLSVIVIDDGGSVINSRPDFD</sequence>
<reference evidence="2 3" key="1">
    <citation type="journal article" date="2010" name="Science">
        <title>Genomic comparison of the ants Camponotus floridanus and Harpegnathos saltator.</title>
        <authorList>
            <person name="Bonasio R."/>
            <person name="Zhang G."/>
            <person name="Ye C."/>
            <person name="Mutti N.S."/>
            <person name="Fang X."/>
            <person name="Qin N."/>
            <person name="Donahue G."/>
            <person name="Yang P."/>
            <person name="Li Q."/>
            <person name="Li C."/>
            <person name="Zhang P."/>
            <person name="Huang Z."/>
            <person name="Berger S.L."/>
            <person name="Reinberg D."/>
            <person name="Wang J."/>
            <person name="Liebig J."/>
        </authorList>
    </citation>
    <scope>NUCLEOTIDE SEQUENCE [LARGE SCALE GENOMIC DNA]</scope>
    <source>
        <strain evidence="3">C129</strain>
    </source>
</reference>
<protein>
    <submittedName>
        <fullName evidence="2">Uncharacterized protein</fullName>
    </submittedName>
</protein>
<dbReference type="InParanoid" id="E1ZXW4"/>
<dbReference type="EMBL" id="GL435132">
    <property type="protein sequence ID" value="EFN73995.1"/>
    <property type="molecule type" value="Genomic_DNA"/>
</dbReference>
<evidence type="ECO:0000313" key="3">
    <source>
        <dbReference type="Proteomes" id="UP000000311"/>
    </source>
</evidence>
<feature type="compositionally biased region" description="Basic residues" evidence="1">
    <location>
        <begin position="42"/>
        <end position="58"/>
    </location>
</feature>
<feature type="compositionally biased region" description="Basic and acidic residues" evidence="1">
    <location>
        <begin position="25"/>
        <end position="41"/>
    </location>
</feature>
<dbReference type="AlphaFoldDB" id="E1ZXW4"/>
<gene>
    <name evidence="2" type="ORF">EAG_05675</name>
</gene>
<dbReference type="Proteomes" id="UP000000311">
    <property type="component" value="Unassembled WGS sequence"/>
</dbReference>
<name>E1ZXW4_CAMFO</name>
<proteinExistence type="predicted"/>
<accession>E1ZXW4</accession>
<feature type="region of interest" description="Disordered" evidence="1">
    <location>
        <begin position="1"/>
        <end position="60"/>
    </location>
</feature>
<evidence type="ECO:0000256" key="1">
    <source>
        <dbReference type="SAM" id="MobiDB-lite"/>
    </source>
</evidence>